<evidence type="ECO:0008006" key="5">
    <source>
        <dbReference type="Google" id="ProtNLM"/>
    </source>
</evidence>
<dbReference type="AlphaFoldDB" id="A0A1H8Y9F5"/>
<name>A0A1H8Y9F5_9PSEU</name>
<protein>
    <recommendedName>
        <fullName evidence="5">DUF4350 domain-containing protein</fullName>
    </recommendedName>
</protein>
<dbReference type="OrthoDB" id="3341722at2"/>
<keyword evidence="2" id="KW-0812">Transmembrane</keyword>
<keyword evidence="2" id="KW-0472">Membrane</keyword>
<reference evidence="3 4" key="1">
    <citation type="submission" date="2016-10" db="EMBL/GenBank/DDBJ databases">
        <authorList>
            <person name="de Groot N.N."/>
        </authorList>
    </citation>
    <scope>NUCLEOTIDE SEQUENCE [LARGE SCALE GENOMIC DNA]</scope>
    <source>
        <strain evidence="3 4">DSM 44993</strain>
    </source>
</reference>
<evidence type="ECO:0000256" key="2">
    <source>
        <dbReference type="SAM" id="Phobius"/>
    </source>
</evidence>
<dbReference type="STRING" id="394193.SAMN04489732_11289"/>
<feature type="transmembrane region" description="Helical" evidence="2">
    <location>
        <begin position="331"/>
        <end position="348"/>
    </location>
</feature>
<accession>A0A1H8Y9F5</accession>
<proteinExistence type="predicted"/>
<dbReference type="Proteomes" id="UP000198582">
    <property type="component" value="Unassembled WGS sequence"/>
</dbReference>
<sequence length="446" mass="47320">MAERRWPHFARWGLLAVAALTLVLFLTQQAQQNAQVSYAQSPSSDKSVHNETSGTNGATVPSVDQMKAMVQASPVVRLPGAVAVWDEAAVRKAIGNADIRILVAPPGIDKDAGKRVSDVSDASVTIVGLEVSADMGTASADDASVWQRQFGTADVTNEMLTMIAAVRHQPSPPDVPPLPRREPTAAELATATASLRATGRYRAPGSTLADPPATTNAFPGKPLYVALPTQPAGRPLVHYGPALAREFPGRPIVVMYGGWIEYDGPSAAEFTDVATAGFYGQFGDFLSPRSYPQDGLLGAYLSEVTDIRYAGIFDHPLPYVPFDPLHVTLPALPWVFAACAVGFLAFSIRPALRRSRPPAQAGVPARLAGLTALAVEVSGLTDGPSDAALARGITDLTAARHAFDRNLDERLIRASLDSAQSELDTVAELLGRDDYRPAHYLPGSLA</sequence>
<evidence type="ECO:0000256" key="1">
    <source>
        <dbReference type="SAM" id="MobiDB-lite"/>
    </source>
</evidence>
<keyword evidence="4" id="KW-1185">Reference proteome</keyword>
<evidence type="ECO:0000313" key="4">
    <source>
        <dbReference type="Proteomes" id="UP000198582"/>
    </source>
</evidence>
<feature type="compositionally biased region" description="Polar residues" evidence="1">
    <location>
        <begin position="37"/>
        <end position="59"/>
    </location>
</feature>
<feature type="region of interest" description="Disordered" evidence="1">
    <location>
        <begin position="37"/>
        <end position="61"/>
    </location>
</feature>
<keyword evidence="2" id="KW-1133">Transmembrane helix</keyword>
<organism evidence="3 4">
    <name type="scientific">Amycolatopsis saalfeldensis</name>
    <dbReference type="NCBI Taxonomy" id="394193"/>
    <lineage>
        <taxon>Bacteria</taxon>
        <taxon>Bacillati</taxon>
        <taxon>Actinomycetota</taxon>
        <taxon>Actinomycetes</taxon>
        <taxon>Pseudonocardiales</taxon>
        <taxon>Pseudonocardiaceae</taxon>
        <taxon>Amycolatopsis</taxon>
    </lineage>
</organism>
<evidence type="ECO:0000313" key="3">
    <source>
        <dbReference type="EMBL" id="SEP48621.1"/>
    </source>
</evidence>
<dbReference type="EMBL" id="FOEF01000012">
    <property type="protein sequence ID" value="SEP48621.1"/>
    <property type="molecule type" value="Genomic_DNA"/>
</dbReference>
<dbReference type="RefSeq" id="WP_091620853.1">
    <property type="nucleotide sequence ID" value="NZ_FOEF01000012.1"/>
</dbReference>
<gene>
    <name evidence="3" type="ORF">SAMN04489732_11289</name>
</gene>